<accession>A0A9P7VUU4</accession>
<dbReference type="AlphaFoldDB" id="A0A9P7VUU4"/>
<keyword evidence="2" id="KW-0812">Transmembrane</keyword>
<dbReference type="EMBL" id="MU250533">
    <property type="protein sequence ID" value="KAG7446982.1"/>
    <property type="molecule type" value="Genomic_DNA"/>
</dbReference>
<keyword evidence="2" id="KW-0472">Membrane</keyword>
<keyword evidence="2" id="KW-1133">Transmembrane helix</keyword>
<feature type="region of interest" description="Disordered" evidence="1">
    <location>
        <begin position="1"/>
        <end position="20"/>
    </location>
</feature>
<dbReference type="RefSeq" id="XP_043040482.1">
    <property type="nucleotide sequence ID" value="XM_043186156.1"/>
</dbReference>
<reference evidence="3" key="1">
    <citation type="submission" date="2020-11" db="EMBL/GenBank/DDBJ databases">
        <title>Adaptations for nitrogen fixation in a non-lichenized fungal sporocarp promotes dispersal by wood-feeding termites.</title>
        <authorList>
            <consortium name="DOE Joint Genome Institute"/>
            <person name="Koch R.A."/>
            <person name="Yoon G."/>
            <person name="Arayal U."/>
            <person name="Lail K."/>
            <person name="Amirebrahimi M."/>
            <person name="Labutti K."/>
            <person name="Lipzen A."/>
            <person name="Riley R."/>
            <person name="Barry K."/>
            <person name="Henrissat B."/>
            <person name="Grigoriev I.V."/>
            <person name="Herr J.R."/>
            <person name="Aime M.C."/>
        </authorList>
    </citation>
    <scope>NUCLEOTIDE SEQUENCE</scope>
    <source>
        <strain evidence="3">MCA 3950</strain>
    </source>
</reference>
<protein>
    <submittedName>
        <fullName evidence="3">Uncharacterized protein</fullName>
    </submittedName>
</protein>
<organism evidence="3 4">
    <name type="scientific">Guyanagaster necrorhizus</name>
    <dbReference type="NCBI Taxonomy" id="856835"/>
    <lineage>
        <taxon>Eukaryota</taxon>
        <taxon>Fungi</taxon>
        <taxon>Dikarya</taxon>
        <taxon>Basidiomycota</taxon>
        <taxon>Agaricomycotina</taxon>
        <taxon>Agaricomycetes</taxon>
        <taxon>Agaricomycetidae</taxon>
        <taxon>Agaricales</taxon>
        <taxon>Marasmiineae</taxon>
        <taxon>Physalacriaceae</taxon>
        <taxon>Guyanagaster</taxon>
    </lineage>
</organism>
<evidence type="ECO:0000256" key="1">
    <source>
        <dbReference type="SAM" id="MobiDB-lite"/>
    </source>
</evidence>
<proteinExistence type="predicted"/>
<comment type="caution">
    <text evidence="3">The sequence shown here is derived from an EMBL/GenBank/DDBJ whole genome shotgun (WGS) entry which is preliminary data.</text>
</comment>
<feature type="transmembrane region" description="Helical" evidence="2">
    <location>
        <begin position="40"/>
        <end position="59"/>
    </location>
</feature>
<evidence type="ECO:0000313" key="4">
    <source>
        <dbReference type="Proteomes" id="UP000812287"/>
    </source>
</evidence>
<sequence>MSVASPLSFLPRSDDASTAPFSSERSLYLRALPTFFNDHFTLLFVTWVFFLVSVYNPYLSSNFQS</sequence>
<name>A0A9P7VUU4_9AGAR</name>
<evidence type="ECO:0000313" key="3">
    <source>
        <dbReference type="EMBL" id="KAG7446982.1"/>
    </source>
</evidence>
<dbReference type="Proteomes" id="UP000812287">
    <property type="component" value="Unassembled WGS sequence"/>
</dbReference>
<gene>
    <name evidence="3" type="ORF">BT62DRAFT_931560</name>
</gene>
<keyword evidence="4" id="KW-1185">Reference proteome</keyword>
<evidence type="ECO:0000256" key="2">
    <source>
        <dbReference type="SAM" id="Phobius"/>
    </source>
</evidence>
<dbReference type="GeneID" id="66108453"/>